<feature type="transmembrane region" description="Helical" evidence="10">
    <location>
        <begin position="153"/>
        <end position="173"/>
    </location>
</feature>
<name>H5SDV2_9BACT</name>
<gene>
    <name evidence="10" type="primary">murJ</name>
    <name evidence="12" type="ORF">HGMM_F14E04C29</name>
</gene>
<feature type="transmembrane region" description="Helical" evidence="10">
    <location>
        <begin position="296"/>
        <end position="315"/>
    </location>
</feature>
<feature type="transmembrane region" description="Helical" evidence="10">
    <location>
        <begin position="230"/>
        <end position="259"/>
    </location>
</feature>
<feature type="transmembrane region" description="Helical" evidence="10">
    <location>
        <begin position="85"/>
        <end position="106"/>
    </location>
</feature>
<evidence type="ECO:0000256" key="8">
    <source>
        <dbReference type="ARBA" id="ARBA00060041"/>
    </source>
</evidence>
<dbReference type="PRINTS" id="PR01806">
    <property type="entry name" value="VIRFACTRMVIN"/>
</dbReference>
<dbReference type="PANTHER" id="PTHR47019">
    <property type="entry name" value="LIPID II FLIPPASE MURJ"/>
    <property type="match status" value="1"/>
</dbReference>
<dbReference type="CDD" id="cd13123">
    <property type="entry name" value="MATE_MurJ_like"/>
    <property type="match status" value="1"/>
</dbReference>
<feature type="transmembrane region" description="Helical" evidence="10">
    <location>
        <begin position="335"/>
        <end position="353"/>
    </location>
</feature>
<keyword evidence="3 10" id="KW-0812">Transmembrane</keyword>
<dbReference type="UniPathway" id="UPA00219"/>
<accession>H5SDV2</accession>
<dbReference type="NCBIfam" id="TIGR01695">
    <property type="entry name" value="murJ_mviN"/>
    <property type="match status" value="1"/>
</dbReference>
<evidence type="ECO:0000256" key="5">
    <source>
        <dbReference type="ARBA" id="ARBA00022984"/>
    </source>
</evidence>
<dbReference type="GO" id="GO:0071555">
    <property type="term" value="P:cell wall organization"/>
    <property type="evidence" value="ECO:0007669"/>
    <property type="project" value="UniProtKB-UniRule"/>
</dbReference>
<comment type="subcellular location">
    <subcellularLocation>
        <location evidence="1 10">Cell membrane</location>
        <topology evidence="1 10">Multi-pass membrane protein</topology>
    </subcellularLocation>
</comment>
<feature type="transmembrane region" description="Helical" evidence="10">
    <location>
        <begin position="126"/>
        <end position="146"/>
    </location>
</feature>
<dbReference type="HAMAP" id="MF_02078">
    <property type="entry name" value="MurJ_MviN"/>
    <property type="match status" value="1"/>
</dbReference>
<keyword evidence="10 11" id="KW-0961">Cell wall biogenesis/degradation</keyword>
<feature type="transmembrane region" description="Helical" evidence="10">
    <location>
        <begin position="265"/>
        <end position="284"/>
    </location>
</feature>
<evidence type="ECO:0000256" key="10">
    <source>
        <dbReference type="HAMAP-Rule" id="MF_02078"/>
    </source>
</evidence>
<feature type="transmembrane region" description="Helical" evidence="10">
    <location>
        <begin position="428"/>
        <end position="449"/>
    </location>
</feature>
<feature type="transmembrane region" description="Helical" evidence="10">
    <location>
        <begin position="27"/>
        <end position="45"/>
    </location>
</feature>
<evidence type="ECO:0000256" key="3">
    <source>
        <dbReference type="ARBA" id="ARBA00022692"/>
    </source>
</evidence>
<evidence type="ECO:0000313" key="12">
    <source>
        <dbReference type="EMBL" id="BAL54338.1"/>
    </source>
</evidence>
<protein>
    <recommendedName>
        <fullName evidence="10">Probable lipid II flippase MurJ</fullName>
    </recommendedName>
</protein>
<comment type="function">
    <text evidence="8 10 11">Involved in peptidoglycan biosynthesis. Transports lipid-linked peptidoglycan precursors from the inner to the outer leaflet of the cytoplasmic membrane.</text>
</comment>
<dbReference type="GO" id="GO:0005886">
    <property type="term" value="C:plasma membrane"/>
    <property type="evidence" value="ECO:0007669"/>
    <property type="project" value="UniProtKB-SubCell"/>
</dbReference>
<keyword evidence="7 10" id="KW-0472">Membrane</keyword>
<sequence length="499" mass="54545">MGLIKHSLSFSVATLLSRVLGYVRDAFIAYYFGVSYITDAFFIAFRLPNTFRRLLGEGGFNAAFVPIYARDIKSGREREFLSSSFTYYSLLNLLITFLGIVFAEYIVSLIAPGIRNKPHFELTVFIFRWLFTYLFFVGLSSFFMAVLNTKGVFFVPAFAQAVFNIVFSCVLAFSVGWLGLYSLIAGVILGGIAQALFNAPSLIKTGVRFGLSLRIDPELKLLVKRLLPSLLGFGVAQLSFFIDTFLASFLALGSISYLYYANRIFQLPLGAVSVGIANSLLSTLSRGEDAKVNTRLAFRFVLLVSLPASIGLIVLSEHIIALLYGRGRFSESDVYVASSVLGAYALGLTFFSLQKVLSSVFFAKGDTKTPVKASLIAVVSEGLSGSFYAFTLKMGVVGLALGTSTSSLVGFAYLLLKARDEAVSVEELLKLVFRPLLASAIMSLVVILLKELIINPLYTLVIIPLAMVVYFLSLLTLKEPLSLVLLGRLKGFVKQGAQP</sequence>
<comment type="similarity">
    <text evidence="9 10 11">Belongs to the MurJ/MviN family.</text>
</comment>
<feature type="transmembrane region" description="Helical" evidence="10">
    <location>
        <begin position="396"/>
        <end position="416"/>
    </location>
</feature>
<evidence type="ECO:0000256" key="1">
    <source>
        <dbReference type="ARBA" id="ARBA00004651"/>
    </source>
</evidence>
<dbReference type="AlphaFoldDB" id="H5SDV2"/>
<dbReference type="PIRSF" id="PIRSF002869">
    <property type="entry name" value="MviN"/>
    <property type="match status" value="1"/>
</dbReference>
<comment type="pathway">
    <text evidence="10">Cell wall biogenesis; peptidoglycan biosynthesis.</text>
</comment>
<reference evidence="12" key="2">
    <citation type="journal article" date="2012" name="PLoS ONE">
        <title>A Deeply Branching Thermophilic Bacterium with an Ancient Acetyl-CoA Pathway Dominates a Subsurface Ecosystem.</title>
        <authorList>
            <person name="Takami H."/>
            <person name="Noguchi H."/>
            <person name="Takaki Y."/>
            <person name="Uchiyama I."/>
            <person name="Toyoda A."/>
            <person name="Nishi S."/>
            <person name="Chee G.-J."/>
            <person name="Arai W."/>
            <person name="Nunoura T."/>
            <person name="Itoh T."/>
            <person name="Hattori M."/>
            <person name="Takai K."/>
        </authorList>
    </citation>
    <scope>NUCLEOTIDE SEQUENCE</scope>
</reference>
<evidence type="ECO:0000256" key="11">
    <source>
        <dbReference type="PIRNR" id="PIRNR002869"/>
    </source>
</evidence>
<keyword evidence="5 10" id="KW-0573">Peptidoglycan synthesis</keyword>
<proteinExistence type="inferred from homology"/>
<dbReference type="Pfam" id="PF03023">
    <property type="entry name" value="MurJ"/>
    <property type="match status" value="1"/>
</dbReference>
<dbReference type="PANTHER" id="PTHR47019:SF1">
    <property type="entry name" value="LIPID II FLIPPASE MURJ"/>
    <property type="match status" value="1"/>
</dbReference>
<evidence type="ECO:0000256" key="2">
    <source>
        <dbReference type="ARBA" id="ARBA00022475"/>
    </source>
</evidence>
<keyword evidence="2 10" id="KW-1003">Cell membrane</keyword>
<dbReference type="EMBL" id="AP011685">
    <property type="protein sequence ID" value="BAL54338.1"/>
    <property type="molecule type" value="Genomic_DNA"/>
</dbReference>
<keyword evidence="6 10" id="KW-1133">Transmembrane helix</keyword>
<feature type="transmembrane region" description="Helical" evidence="10">
    <location>
        <begin position="179"/>
        <end position="199"/>
    </location>
</feature>
<reference evidence="12" key="1">
    <citation type="journal article" date="2005" name="Environ. Microbiol.">
        <title>Genetic and functional properties of uncultivated thermophilic crenarchaeotes from a subsurface gold mine as revealed by analysis of genome fragments.</title>
        <authorList>
            <person name="Nunoura T."/>
            <person name="Hirayama H."/>
            <person name="Takami H."/>
            <person name="Oida H."/>
            <person name="Nishi S."/>
            <person name="Shimamura S."/>
            <person name="Suzuki Y."/>
            <person name="Inagaki F."/>
            <person name="Takai K."/>
            <person name="Nealson K.H."/>
            <person name="Horikoshi K."/>
        </authorList>
    </citation>
    <scope>NUCLEOTIDE SEQUENCE</scope>
</reference>
<dbReference type="InterPro" id="IPR004268">
    <property type="entry name" value="MurJ"/>
</dbReference>
<feature type="transmembrane region" description="Helical" evidence="10">
    <location>
        <begin position="455"/>
        <end position="477"/>
    </location>
</feature>
<evidence type="ECO:0000256" key="6">
    <source>
        <dbReference type="ARBA" id="ARBA00022989"/>
    </source>
</evidence>
<keyword evidence="4 10" id="KW-0133">Cell shape</keyword>
<dbReference type="GO" id="GO:0008360">
    <property type="term" value="P:regulation of cell shape"/>
    <property type="evidence" value="ECO:0007669"/>
    <property type="project" value="UniProtKB-UniRule"/>
</dbReference>
<evidence type="ECO:0000256" key="4">
    <source>
        <dbReference type="ARBA" id="ARBA00022960"/>
    </source>
</evidence>
<dbReference type="InterPro" id="IPR051050">
    <property type="entry name" value="Lipid_II_flippase_MurJ/MviN"/>
</dbReference>
<organism evidence="12">
    <name type="scientific">uncultured Aquificia bacterium</name>
    <dbReference type="NCBI Taxonomy" id="453415"/>
    <lineage>
        <taxon>Bacteria</taxon>
        <taxon>Pseudomonadati</taxon>
        <taxon>Aquificota</taxon>
        <taxon>Aquificia</taxon>
        <taxon>environmental samples</taxon>
    </lineage>
</organism>
<dbReference type="GO" id="GO:0009252">
    <property type="term" value="P:peptidoglycan biosynthetic process"/>
    <property type="evidence" value="ECO:0007669"/>
    <property type="project" value="UniProtKB-UniRule"/>
</dbReference>
<dbReference type="GO" id="GO:0015648">
    <property type="term" value="F:lipid-linked peptidoglycan transporter activity"/>
    <property type="evidence" value="ECO:0007669"/>
    <property type="project" value="UniProtKB-UniRule"/>
</dbReference>
<evidence type="ECO:0000256" key="7">
    <source>
        <dbReference type="ARBA" id="ARBA00023136"/>
    </source>
</evidence>
<keyword evidence="10 11" id="KW-0813">Transport</keyword>
<dbReference type="GO" id="GO:0034204">
    <property type="term" value="P:lipid translocation"/>
    <property type="evidence" value="ECO:0007669"/>
    <property type="project" value="TreeGrafter"/>
</dbReference>
<evidence type="ECO:0000256" key="9">
    <source>
        <dbReference type="ARBA" id="ARBA00061532"/>
    </source>
</evidence>